<evidence type="ECO:0008006" key="3">
    <source>
        <dbReference type="Google" id="ProtNLM"/>
    </source>
</evidence>
<dbReference type="EMBL" id="UYYB01095070">
    <property type="protein sequence ID" value="VDM75228.1"/>
    <property type="molecule type" value="Genomic_DNA"/>
</dbReference>
<sequence length="99" mass="11510">MEEKVRIDGVNWGRIQRQEKAVFSALRKEHESFKERVGKGTPKVVDEHYMKVGDFIIINTNIDLATEKGANLKAKVTMIWRRSGDKYFVLHEEFTLTEA</sequence>
<evidence type="ECO:0000313" key="1">
    <source>
        <dbReference type="EMBL" id="VDM75228.1"/>
    </source>
</evidence>
<accession>A0A3P7L7S5</accession>
<keyword evidence="2" id="KW-1185">Reference proteome</keyword>
<dbReference type="AlphaFoldDB" id="A0A3P7L7S5"/>
<evidence type="ECO:0000313" key="2">
    <source>
        <dbReference type="Proteomes" id="UP000270094"/>
    </source>
</evidence>
<organism evidence="1 2">
    <name type="scientific">Strongylus vulgaris</name>
    <name type="common">Blood worm</name>
    <dbReference type="NCBI Taxonomy" id="40348"/>
    <lineage>
        <taxon>Eukaryota</taxon>
        <taxon>Metazoa</taxon>
        <taxon>Ecdysozoa</taxon>
        <taxon>Nematoda</taxon>
        <taxon>Chromadorea</taxon>
        <taxon>Rhabditida</taxon>
        <taxon>Rhabditina</taxon>
        <taxon>Rhabditomorpha</taxon>
        <taxon>Strongyloidea</taxon>
        <taxon>Strongylidae</taxon>
        <taxon>Strongylus</taxon>
    </lineage>
</organism>
<protein>
    <recommendedName>
        <fullName evidence="3">DUF4440 domain-containing protein</fullName>
    </recommendedName>
</protein>
<proteinExistence type="predicted"/>
<dbReference type="OrthoDB" id="5778155at2759"/>
<reference evidence="1 2" key="1">
    <citation type="submission" date="2018-11" db="EMBL/GenBank/DDBJ databases">
        <authorList>
            <consortium name="Pathogen Informatics"/>
        </authorList>
    </citation>
    <scope>NUCLEOTIDE SEQUENCE [LARGE SCALE GENOMIC DNA]</scope>
</reference>
<name>A0A3P7L7S5_STRVU</name>
<gene>
    <name evidence="1" type="ORF">SVUK_LOCUS10226</name>
</gene>
<dbReference type="Proteomes" id="UP000270094">
    <property type="component" value="Unassembled WGS sequence"/>
</dbReference>